<feature type="compositionally biased region" description="Acidic residues" evidence="1">
    <location>
        <begin position="341"/>
        <end position="350"/>
    </location>
</feature>
<dbReference type="Gene3D" id="3.40.50.790">
    <property type="match status" value="1"/>
</dbReference>
<dbReference type="InterPro" id="IPR028364">
    <property type="entry name" value="Ribosomal_uL1/biogenesis"/>
</dbReference>
<dbReference type="InterPro" id="IPR016095">
    <property type="entry name" value="Ribosomal_uL1_3-a/b-sand"/>
</dbReference>
<sequence>MASNAEPFAAAAAAASRLQKSTVDSAVSALLKFKVAALSSTDKLQLLPEDDYIYLYLTLKKIPSNPRTSPFRIALPHPILDATSQVCLIIDDRPKSPTPPSDQIKKLIKSQDITISKVIRLSKLKSNYKPYEAKRKLCDSYDLFLVDKRVVHLLPKLIGKKFFKKKKLPLGVDMGRKNLKLQVERALGSSLLYLRTGTCCVMKVGKVAMEKDEIVENVLDAVQGAVQRVPKKWDGVRSLHLKFSDSVALPIYQAMPDVKLKIEGLKESVKEGEHAKDVENVGEAMEISGKEGKVGKKKKKGRIHEVHYMDVGEDMESDDVVDENELVRSDVYRGEGNLMNESDDGEDDTNDDQKIEVDEDLSNDKETLGMEVSKSISLKENSVKKKVKAVKRGSGKPKKDEPYAGKKEKKRSQIGKKSGQEIAKVKDVKHKKKLTAK</sequence>
<feature type="compositionally biased region" description="Acidic residues" evidence="1">
    <location>
        <begin position="314"/>
        <end position="324"/>
    </location>
</feature>
<dbReference type="GO" id="GO:0005840">
    <property type="term" value="C:ribosome"/>
    <property type="evidence" value="ECO:0007669"/>
    <property type="project" value="UniProtKB-KW"/>
</dbReference>
<dbReference type="Proteomes" id="UP001153555">
    <property type="component" value="Unassembled WGS sequence"/>
</dbReference>
<comment type="caution">
    <text evidence="2">The sequence shown here is derived from an EMBL/GenBank/DDBJ whole genome shotgun (WGS) entry which is preliminary data.</text>
</comment>
<feature type="compositionally biased region" description="Basic residues" evidence="1">
    <location>
        <begin position="427"/>
        <end position="437"/>
    </location>
</feature>
<reference evidence="2" key="1">
    <citation type="submission" date="2019-12" db="EMBL/GenBank/DDBJ databases">
        <authorList>
            <person name="Scholes J."/>
        </authorList>
    </citation>
    <scope>NUCLEOTIDE SEQUENCE</scope>
</reference>
<keyword evidence="3" id="KW-1185">Reference proteome</keyword>
<feature type="compositionally biased region" description="Basic and acidic residues" evidence="1">
    <location>
        <begin position="397"/>
        <end position="406"/>
    </location>
</feature>
<dbReference type="OrthoDB" id="10251727at2759"/>
<keyword evidence="2" id="KW-0689">Ribosomal protein</keyword>
<feature type="compositionally biased region" description="Basic and acidic residues" evidence="1">
    <location>
        <begin position="351"/>
        <end position="368"/>
    </location>
</feature>
<dbReference type="InterPro" id="IPR050257">
    <property type="entry name" value="eL8/uL1-like"/>
</dbReference>
<dbReference type="GO" id="GO:0003723">
    <property type="term" value="F:RNA binding"/>
    <property type="evidence" value="ECO:0007669"/>
    <property type="project" value="InterPro"/>
</dbReference>
<dbReference type="EMBL" id="CACSLK010013932">
    <property type="protein sequence ID" value="CAA0816309.1"/>
    <property type="molecule type" value="Genomic_DNA"/>
</dbReference>
<gene>
    <name evidence="2" type="ORF">SHERM_16177</name>
</gene>
<evidence type="ECO:0000313" key="3">
    <source>
        <dbReference type="Proteomes" id="UP001153555"/>
    </source>
</evidence>
<dbReference type="Pfam" id="PF00687">
    <property type="entry name" value="Ribosomal_L1"/>
    <property type="match status" value="1"/>
</dbReference>
<evidence type="ECO:0000313" key="2">
    <source>
        <dbReference type="EMBL" id="CAA0816309.1"/>
    </source>
</evidence>
<dbReference type="FunFam" id="3.40.50.790:FF:000012">
    <property type="entry name" value="Ribosomal protein L1p/L10e family"/>
    <property type="match status" value="1"/>
</dbReference>
<name>A0A9N7MPB3_STRHE</name>
<dbReference type="SUPFAM" id="SSF56808">
    <property type="entry name" value="Ribosomal protein L1"/>
    <property type="match status" value="1"/>
</dbReference>
<proteinExistence type="predicted"/>
<feature type="compositionally biased region" description="Basic residues" evidence="1">
    <location>
        <begin position="384"/>
        <end position="396"/>
    </location>
</feature>
<accession>A0A9N7MPB3</accession>
<organism evidence="2 3">
    <name type="scientific">Striga hermonthica</name>
    <name type="common">Purple witchweed</name>
    <name type="synonym">Buchnera hermonthica</name>
    <dbReference type="NCBI Taxonomy" id="68872"/>
    <lineage>
        <taxon>Eukaryota</taxon>
        <taxon>Viridiplantae</taxon>
        <taxon>Streptophyta</taxon>
        <taxon>Embryophyta</taxon>
        <taxon>Tracheophyta</taxon>
        <taxon>Spermatophyta</taxon>
        <taxon>Magnoliopsida</taxon>
        <taxon>eudicotyledons</taxon>
        <taxon>Gunneridae</taxon>
        <taxon>Pentapetalae</taxon>
        <taxon>asterids</taxon>
        <taxon>lamiids</taxon>
        <taxon>Lamiales</taxon>
        <taxon>Orobanchaceae</taxon>
        <taxon>Buchnereae</taxon>
        <taxon>Striga</taxon>
    </lineage>
</organism>
<feature type="region of interest" description="Disordered" evidence="1">
    <location>
        <begin position="314"/>
        <end position="437"/>
    </location>
</feature>
<dbReference type="InterPro" id="IPR023674">
    <property type="entry name" value="Ribosomal_uL1-like"/>
</dbReference>
<dbReference type="CDD" id="cd00403">
    <property type="entry name" value="Ribosomal_L1"/>
    <property type="match status" value="1"/>
</dbReference>
<protein>
    <submittedName>
        <fullName evidence="2">Ribosomal protein L1p/L10e family</fullName>
    </submittedName>
</protein>
<evidence type="ECO:0000256" key="1">
    <source>
        <dbReference type="SAM" id="MobiDB-lite"/>
    </source>
</evidence>
<dbReference type="AlphaFoldDB" id="A0A9N7MPB3"/>
<dbReference type="PANTHER" id="PTHR23105">
    <property type="entry name" value="RIBOSOMAL PROTEIN L7AE FAMILY MEMBER"/>
    <property type="match status" value="1"/>
</dbReference>
<keyword evidence="2" id="KW-0687">Ribonucleoprotein</keyword>